<feature type="region of interest" description="Disordered" evidence="5">
    <location>
        <begin position="207"/>
        <end position="272"/>
    </location>
</feature>
<organism evidence="7">
    <name type="scientific">Chromera velia CCMP2878</name>
    <dbReference type="NCBI Taxonomy" id="1169474"/>
    <lineage>
        <taxon>Eukaryota</taxon>
        <taxon>Sar</taxon>
        <taxon>Alveolata</taxon>
        <taxon>Colpodellida</taxon>
        <taxon>Chromeraceae</taxon>
        <taxon>Chromera</taxon>
    </lineage>
</organism>
<dbReference type="InterPro" id="IPR010666">
    <property type="entry name" value="Znf_GRF"/>
</dbReference>
<dbReference type="EMBL" id="CDMZ01000695">
    <property type="protein sequence ID" value="CEM19635.1"/>
    <property type="molecule type" value="Genomic_DNA"/>
</dbReference>
<feature type="region of interest" description="Disordered" evidence="5">
    <location>
        <begin position="54"/>
        <end position="128"/>
    </location>
</feature>
<dbReference type="PROSITE" id="PS51999">
    <property type="entry name" value="ZF_GRF"/>
    <property type="match status" value="3"/>
</dbReference>
<dbReference type="InterPro" id="IPR012317">
    <property type="entry name" value="Poly(ADP-ribose)pol_cat_dom"/>
</dbReference>
<feature type="region of interest" description="Disordered" evidence="5">
    <location>
        <begin position="305"/>
        <end position="368"/>
    </location>
</feature>
<keyword evidence="3" id="KW-0862">Zinc</keyword>
<dbReference type="AlphaFoldDB" id="A0A0G4FXB7"/>
<feature type="compositionally biased region" description="Low complexity" evidence="5">
    <location>
        <begin position="772"/>
        <end position="804"/>
    </location>
</feature>
<feature type="domain" description="GRF-type" evidence="6">
    <location>
        <begin position="254"/>
        <end position="294"/>
    </location>
</feature>
<name>A0A0G4FXB7_9ALVE</name>
<sequence length="849" mass="91663">MSSGSNAAPLCQCNVPCMQKVSRTTSNPDRPFWKCAGNPGCNFFAWADQVRAQQPGVVPSPSPPSYGQRQSHSAAPPGPQSPAARGQDVGLGSAFQTPPRTAPPSGVHSASVHGQSEEGPPCRCNPPEPTRKLVSRTIANPHRPFWKCQKCGFFKWADEVLPSPHPAQSVPSPPPALSQPTAANLSQTTAAAPVGVQSHAAASSVGGIVGAPPLSQRTPPRPPSVAQPASVSTSLHQGSPRVYAEPPGDAGPSCRCAGGMPSVKRMSRTDRNPNRWFWSCSRAACNYFQWADELPDCALPLLSLQQQPQQQQQQPPPTTPQRDRTNTGAASQTFPSPLAVPPSPPNIAGPSPSQTQLQRGRPSLVSHASGRQSVSLDCSLCVAEHKEDEAELLRWQNFVCDQNTLQLLQRLFDTTTEDQLGVGRDASSNILPYDTLKVEVAWQLRNDQKFTAYAKKRDEIAAEVAARGSPVQPPVRRDHQEAVNALLASSSHLEPLKEEASEMLLVHGTKPESVYPICFEGLNAKLAQMGAFGKGIYMADNAAKSDQYARPSGGFKGKEKDHFDPLHLLHRRLFSGFRGVKHPPGDVCFALVCRSSLGLWAVTKATVHEPRGQMVFVDPRKCERLKGGKHSLIAEPGQDSVLRRYREFIHFDSDAVYNEFLVCFSRQQKRCHCGRLAEERRVVKEGLDKHRPFLFCSQCGFKLMMPRCDCGESAKGAQGPGGGLYYTCSKAGTRSWMSKCSFHAWMTDFPWGQQLKAELQMQQQRGHGGGVPASPAAAQGPGPGPASSSSGDQTQQQQQQQQEGGQRKRSVTAAGVASSSSSSNTNQGGAVPGFHQAAAGRPARRARNR</sequence>
<reference evidence="7" key="1">
    <citation type="submission" date="2014-11" db="EMBL/GenBank/DDBJ databases">
        <authorList>
            <person name="Otto D Thomas"/>
            <person name="Naeem Raeece"/>
        </authorList>
    </citation>
    <scope>NUCLEOTIDE SEQUENCE</scope>
</reference>
<evidence type="ECO:0000256" key="3">
    <source>
        <dbReference type="ARBA" id="ARBA00022833"/>
    </source>
</evidence>
<dbReference type="PANTHER" id="PTHR33248">
    <property type="entry name" value="ZINC ION-BINDING PROTEIN"/>
    <property type="match status" value="1"/>
</dbReference>
<proteinExistence type="predicted"/>
<evidence type="ECO:0000256" key="2">
    <source>
        <dbReference type="ARBA" id="ARBA00022771"/>
    </source>
</evidence>
<feature type="domain" description="GRF-type" evidence="6">
    <location>
        <begin position="122"/>
        <end position="160"/>
    </location>
</feature>
<evidence type="ECO:0000256" key="4">
    <source>
        <dbReference type="PROSITE-ProRule" id="PRU01343"/>
    </source>
</evidence>
<evidence type="ECO:0000256" key="5">
    <source>
        <dbReference type="SAM" id="MobiDB-lite"/>
    </source>
</evidence>
<feature type="domain" description="GRF-type" evidence="6">
    <location>
        <begin position="11"/>
        <end position="50"/>
    </location>
</feature>
<feature type="compositionally biased region" description="Polar residues" evidence="5">
    <location>
        <begin position="227"/>
        <end position="237"/>
    </location>
</feature>
<dbReference type="Pfam" id="PF00644">
    <property type="entry name" value="PARP"/>
    <property type="match status" value="1"/>
</dbReference>
<dbReference type="VEuPathDB" id="CryptoDB:Cvel_3828"/>
<dbReference type="SUPFAM" id="SSF56399">
    <property type="entry name" value="ADP-ribosylation"/>
    <property type="match status" value="1"/>
</dbReference>
<keyword evidence="2 4" id="KW-0863">Zinc-finger</keyword>
<evidence type="ECO:0000259" key="6">
    <source>
        <dbReference type="PROSITE" id="PS51999"/>
    </source>
</evidence>
<accession>A0A0G4FXB7</accession>
<evidence type="ECO:0000256" key="1">
    <source>
        <dbReference type="ARBA" id="ARBA00022723"/>
    </source>
</evidence>
<dbReference type="Pfam" id="PF06839">
    <property type="entry name" value="Zn_ribbon_GRF"/>
    <property type="match status" value="2"/>
</dbReference>
<dbReference type="GO" id="GO:0003950">
    <property type="term" value="F:NAD+ poly-ADP-ribosyltransferase activity"/>
    <property type="evidence" value="ECO:0007669"/>
    <property type="project" value="InterPro"/>
</dbReference>
<dbReference type="Gene3D" id="3.90.228.10">
    <property type="match status" value="1"/>
</dbReference>
<feature type="compositionally biased region" description="Low complexity" evidence="5">
    <location>
        <begin position="207"/>
        <end position="218"/>
    </location>
</feature>
<evidence type="ECO:0000313" key="7">
    <source>
        <dbReference type="EMBL" id="CEM19635.1"/>
    </source>
</evidence>
<feature type="compositionally biased region" description="Pro residues" evidence="5">
    <location>
        <begin position="338"/>
        <end position="347"/>
    </location>
</feature>
<protein>
    <recommendedName>
        <fullName evidence="6">GRF-type domain-containing protein</fullName>
    </recommendedName>
</protein>
<dbReference type="GO" id="GO:0008270">
    <property type="term" value="F:zinc ion binding"/>
    <property type="evidence" value="ECO:0007669"/>
    <property type="project" value="UniProtKB-KW"/>
</dbReference>
<keyword evidence="1" id="KW-0479">Metal-binding</keyword>
<gene>
    <name evidence="7" type="ORF">Cvel_3828</name>
</gene>
<feature type="compositionally biased region" description="Low complexity" evidence="5">
    <location>
        <begin position="811"/>
        <end position="829"/>
    </location>
</feature>
<feature type="region of interest" description="Disordered" evidence="5">
    <location>
        <begin position="759"/>
        <end position="849"/>
    </location>
</feature>